<feature type="domain" description="BTB" evidence="14">
    <location>
        <begin position="79"/>
        <end position="188"/>
    </location>
</feature>
<dbReference type="InterPro" id="IPR003131">
    <property type="entry name" value="T1-type_BTB"/>
</dbReference>
<evidence type="ECO:0000256" key="13">
    <source>
        <dbReference type="SAM" id="Phobius"/>
    </source>
</evidence>
<evidence type="ECO:0000256" key="9">
    <source>
        <dbReference type="ARBA" id="ARBA00023065"/>
    </source>
</evidence>
<evidence type="ECO:0000313" key="15">
    <source>
        <dbReference type="Proteomes" id="UP000695022"/>
    </source>
</evidence>
<feature type="region of interest" description="Disordered" evidence="12">
    <location>
        <begin position="1047"/>
        <end position="1102"/>
    </location>
</feature>
<evidence type="ECO:0000256" key="2">
    <source>
        <dbReference type="ARBA" id="ARBA00022448"/>
    </source>
</evidence>
<feature type="region of interest" description="Disordered" evidence="12">
    <location>
        <begin position="933"/>
        <end position="980"/>
    </location>
</feature>
<keyword evidence="2" id="KW-0813">Transport</keyword>
<feature type="compositionally biased region" description="Basic residues" evidence="12">
    <location>
        <begin position="1086"/>
        <end position="1102"/>
    </location>
</feature>
<feature type="compositionally biased region" description="Low complexity" evidence="12">
    <location>
        <begin position="892"/>
        <end position="902"/>
    </location>
</feature>
<dbReference type="PRINTS" id="PR01491">
    <property type="entry name" value="KVCHANNEL"/>
</dbReference>
<keyword evidence="3" id="KW-0633">Potassium transport</keyword>
<evidence type="ECO:0000256" key="10">
    <source>
        <dbReference type="ARBA" id="ARBA00023136"/>
    </source>
</evidence>
<keyword evidence="7" id="KW-0630">Potassium</keyword>
<evidence type="ECO:0000313" key="16">
    <source>
        <dbReference type="RefSeq" id="XP_014670979.1"/>
    </source>
</evidence>
<dbReference type="Proteomes" id="UP000695022">
    <property type="component" value="Unplaced"/>
</dbReference>
<dbReference type="InterPro" id="IPR011333">
    <property type="entry name" value="SKP1/BTB/POZ_sf"/>
</dbReference>
<evidence type="ECO:0000256" key="3">
    <source>
        <dbReference type="ARBA" id="ARBA00022538"/>
    </source>
</evidence>
<evidence type="ECO:0000256" key="11">
    <source>
        <dbReference type="ARBA" id="ARBA00023303"/>
    </source>
</evidence>
<dbReference type="InterPro" id="IPR003968">
    <property type="entry name" value="K_chnl_volt-dep_Kv"/>
</dbReference>
<keyword evidence="15" id="KW-1185">Reference proteome</keyword>
<dbReference type="InterPro" id="IPR028325">
    <property type="entry name" value="VG_K_chnl"/>
</dbReference>
<dbReference type="PRINTS" id="PR01494">
    <property type="entry name" value="KV9CHANNEL"/>
</dbReference>
<evidence type="ECO:0000256" key="7">
    <source>
        <dbReference type="ARBA" id="ARBA00022958"/>
    </source>
</evidence>
<evidence type="ECO:0000256" key="12">
    <source>
        <dbReference type="SAM" id="MobiDB-lite"/>
    </source>
</evidence>
<dbReference type="InterPro" id="IPR027359">
    <property type="entry name" value="Volt_channel_dom_sf"/>
</dbReference>
<dbReference type="Pfam" id="PF00520">
    <property type="entry name" value="Ion_trans"/>
    <property type="match status" value="1"/>
</dbReference>
<keyword evidence="11" id="KW-0407">Ion channel</keyword>
<keyword evidence="9" id="KW-0406">Ion transport</keyword>
<dbReference type="SUPFAM" id="SSF54695">
    <property type="entry name" value="POZ domain"/>
    <property type="match status" value="1"/>
</dbReference>
<feature type="compositionally biased region" description="Basic and acidic residues" evidence="12">
    <location>
        <begin position="775"/>
        <end position="808"/>
    </location>
</feature>
<organism evidence="15 16">
    <name type="scientific">Priapulus caudatus</name>
    <name type="common">Priapulid worm</name>
    <dbReference type="NCBI Taxonomy" id="37621"/>
    <lineage>
        <taxon>Eukaryota</taxon>
        <taxon>Metazoa</taxon>
        <taxon>Ecdysozoa</taxon>
        <taxon>Scalidophora</taxon>
        <taxon>Priapulida</taxon>
        <taxon>Priapulimorpha</taxon>
        <taxon>Priapulimorphida</taxon>
        <taxon>Priapulidae</taxon>
        <taxon>Priapulus</taxon>
    </lineage>
</organism>
<dbReference type="SUPFAM" id="SSF81324">
    <property type="entry name" value="Voltage-gated potassium channels"/>
    <property type="match status" value="1"/>
</dbReference>
<evidence type="ECO:0000256" key="1">
    <source>
        <dbReference type="ARBA" id="ARBA00004141"/>
    </source>
</evidence>
<evidence type="ECO:0000256" key="5">
    <source>
        <dbReference type="ARBA" id="ARBA00022826"/>
    </source>
</evidence>
<dbReference type="PANTHER" id="PTHR11537">
    <property type="entry name" value="VOLTAGE-GATED POTASSIUM CHANNEL"/>
    <property type="match status" value="1"/>
</dbReference>
<feature type="transmembrane region" description="Helical" evidence="13">
    <location>
        <begin position="404"/>
        <end position="421"/>
    </location>
</feature>
<dbReference type="Gene3D" id="1.10.287.70">
    <property type="match status" value="1"/>
</dbReference>
<feature type="transmembrane region" description="Helical" evidence="13">
    <location>
        <begin position="271"/>
        <end position="292"/>
    </location>
</feature>
<proteinExistence type="predicted"/>
<dbReference type="RefSeq" id="XP_014670979.1">
    <property type="nucleotide sequence ID" value="XM_014815493.1"/>
</dbReference>
<dbReference type="Gene3D" id="1.20.120.350">
    <property type="entry name" value="Voltage-gated potassium channels. Chain C"/>
    <property type="match status" value="1"/>
</dbReference>
<feature type="transmembrane region" description="Helical" evidence="13">
    <location>
        <begin position="304"/>
        <end position="322"/>
    </location>
</feature>
<evidence type="ECO:0000256" key="4">
    <source>
        <dbReference type="ARBA" id="ARBA00022692"/>
    </source>
</evidence>
<keyword evidence="10 13" id="KW-0472">Membrane</keyword>
<feature type="region of interest" description="Disordered" evidence="12">
    <location>
        <begin position="870"/>
        <end position="902"/>
    </location>
</feature>
<dbReference type="InterPro" id="IPR003971">
    <property type="entry name" value="K_chnl_volt-dep_Kv5/Kv9"/>
</dbReference>
<dbReference type="InterPro" id="IPR005821">
    <property type="entry name" value="Ion_trans_dom"/>
</dbReference>
<dbReference type="SMART" id="SM00225">
    <property type="entry name" value="BTB"/>
    <property type="match status" value="1"/>
</dbReference>
<dbReference type="PRINTS" id="PR00169">
    <property type="entry name" value="KCHANNEL"/>
</dbReference>
<gene>
    <name evidence="16" type="primary">LOC106811773</name>
</gene>
<dbReference type="Pfam" id="PF02214">
    <property type="entry name" value="BTB_2"/>
    <property type="match status" value="1"/>
</dbReference>
<feature type="compositionally biased region" description="Basic residues" evidence="12">
    <location>
        <begin position="748"/>
        <end position="757"/>
    </location>
</feature>
<protein>
    <submittedName>
        <fullName evidence="16">Potassium voltage-gated channel subfamily B member 1-like</fullName>
    </submittedName>
</protein>
<reference evidence="16" key="1">
    <citation type="submission" date="2025-08" db="UniProtKB">
        <authorList>
            <consortium name="RefSeq"/>
        </authorList>
    </citation>
    <scope>IDENTIFICATION</scope>
</reference>
<comment type="subcellular location">
    <subcellularLocation>
        <location evidence="1">Membrane</location>
        <topology evidence="1">Multi-pass membrane protein</topology>
    </subcellularLocation>
</comment>
<feature type="transmembrane region" description="Helical" evidence="13">
    <location>
        <begin position="433"/>
        <end position="457"/>
    </location>
</feature>
<feature type="transmembrane region" description="Helical" evidence="13">
    <location>
        <begin position="238"/>
        <end position="259"/>
    </location>
</feature>
<dbReference type="PANTHER" id="PTHR11537:SF254">
    <property type="entry name" value="POTASSIUM VOLTAGE-GATED CHANNEL PROTEIN SHAB"/>
    <property type="match status" value="1"/>
</dbReference>
<sequence>MSLFVPNMNAGMRYYDDTAAATRRDSCGRVFVSSADGCPSRDGSADPMLPGGYLDRKWSSAEHVPPDPVNIVQSRAVNRRVIINVGGVKHEVLWRTLERLPRTRLGRLRDCASHEQIMELCDDYSLVDNEYFFDRHPRSFASILNFYRTGTLHLVEEMCVLSFSDDLDFWGIDEIYLEACCQHKYHQRKEHVHEEMRKEAESLREREGEDFGDGFCAKYRKRLWDLLEKPTTSMAARVSAVVVIVIIVVVTFIITFAVLPAKKEMEDNPNLVIVEAVCITWFTIEYMLRFWASPNKWKFFKGTLNIIDLLAIMPFYISLFLIETKTTEQFQDVRRVVQIFRIMRILRILKLARHSTGLQSLGFTLRNSYKELGLLLMFLAIGVMLFSSLVYFAEKDYNDKFSSIPASFWWAAITMTTVGYGDMVPRTVLGQCVGAVCCICGVLVIALPIPIIVNNFAEFYKNQMRREKALKRREALQKARRSGSMVSVHSLNLRDAFAKSVESVIDEKKKCSLAAERAKGGAGGSGGGGGAAAFRAYANIIKMNNRTRSGGGFGGGGDRLCAPDYYQKSASTGDLVDVEDPAAERLSTRTGSVTVQDMRTFIQRENLAGHDGTMTRRYDAPARGHIELAMFSQPETRSAAGDSPAEHVVSLPLFDDAPRPVYVERINGMPVATVSPVKLARLNPNSSITDSPGSARVPTFQISSEVPVLPSGGNSSPPWNAGGGACRSRPELGPRKSHSPPTKEKTHPKQPKKHHRSSPFCSKGIMSRGSSDAEETPRKVDPLSDYGKKKSILKKDYSSKEETEHLLPERLQSMSSEPWDSGYIPGGAHVAALPVAQRVVAPVLVTMLDRRHARSQSFCTQPPHVRYADDHKVRSSSMETGDTAPSSVWDSPPARRAPVAATAAAASPEAAASEAVVLPDRDTVPLNLSSVMKDTGTSPLGSPLFPRARTKPPATPPQTRSVATSPITSPGVGRRDFPSPKSAQEKLKIIGAKIAQRSVAGSDNDMHDIFGMTAFSAPSSPRLAVQVQPKARSFELVPERARIADQARSLSVGMNPMSGHSAPSLGRLRTPPPPLKATSGGGRTPSPRHRSKNEQRRRRWHR</sequence>
<keyword evidence="8 13" id="KW-1133">Transmembrane helix</keyword>
<evidence type="ECO:0000259" key="14">
    <source>
        <dbReference type="SMART" id="SM00225"/>
    </source>
</evidence>
<keyword evidence="6" id="KW-0851">Voltage-gated channel</keyword>
<evidence type="ECO:0000256" key="8">
    <source>
        <dbReference type="ARBA" id="ARBA00022989"/>
    </source>
</evidence>
<accession>A0ABM1EFK8</accession>
<dbReference type="InterPro" id="IPR000210">
    <property type="entry name" value="BTB/POZ_dom"/>
</dbReference>
<feature type="compositionally biased region" description="Polar residues" evidence="12">
    <location>
        <begin position="875"/>
        <end position="889"/>
    </location>
</feature>
<dbReference type="GeneID" id="106811773"/>
<dbReference type="Gene3D" id="3.30.710.10">
    <property type="entry name" value="Potassium Channel Kv1.1, Chain A"/>
    <property type="match status" value="1"/>
</dbReference>
<feature type="region of interest" description="Disordered" evidence="12">
    <location>
        <begin position="705"/>
        <end position="818"/>
    </location>
</feature>
<evidence type="ECO:0000256" key="6">
    <source>
        <dbReference type="ARBA" id="ARBA00022882"/>
    </source>
</evidence>
<keyword evidence="4 13" id="KW-0812">Transmembrane</keyword>
<keyword evidence="5" id="KW-0631">Potassium channel</keyword>
<name>A0ABM1EFK8_PRICU</name>
<feature type="transmembrane region" description="Helical" evidence="13">
    <location>
        <begin position="372"/>
        <end position="392"/>
    </location>
</feature>